<dbReference type="PANTHER" id="PTHR43280:SF28">
    <property type="entry name" value="HTH-TYPE TRANSCRIPTIONAL ACTIVATOR RHAS"/>
    <property type="match status" value="1"/>
</dbReference>
<dbReference type="Gene3D" id="3.40.50.2300">
    <property type="match status" value="1"/>
</dbReference>
<sequence>MKLLIVDDEYLEIEQIRFLLTKHFPLWEIFDAEDASMALKILEKEQINLAFLDIHMPGESGLELAKKLKQRKMETELIFVTAYQDFDYVKQALHLHALDYLVKPVIETELIDVMKKYVATHQQAVAKSQAVQHVLSKIETSFQEKLNLTEIANEIPVNPTYLSRKFSEEIGKTFQEYLTLYRIQKAKGLLKKHPDWSMTMIAEHSGFNSQHHFSNTFKKMEQITPSHYKETLR</sequence>
<dbReference type="Gene3D" id="1.10.10.60">
    <property type="entry name" value="Homeodomain-like"/>
    <property type="match status" value="2"/>
</dbReference>
<evidence type="ECO:0000256" key="3">
    <source>
        <dbReference type="ARBA" id="ARBA00023163"/>
    </source>
</evidence>
<feature type="domain" description="Response regulatory" evidence="6">
    <location>
        <begin position="2"/>
        <end position="118"/>
    </location>
</feature>
<dbReference type="PROSITE" id="PS01124">
    <property type="entry name" value="HTH_ARAC_FAMILY_2"/>
    <property type="match status" value="1"/>
</dbReference>
<dbReference type="PROSITE" id="PS50110">
    <property type="entry name" value="RESPONSE_REGULATORY"/>
    <property type="match status" value="1"/>
</dbReference>
<dbReference type="Proteomes" id="UP000181936">
    <property type="component" value="Chromosome"/>
</dbReference>
<evidence type="ECO:0000256" key="4">
    <source>
        <dbReference type="PROSITE-ProRule" id="PRU00169"/>
    </source>
</evidence>
<evidence type="ECO:0000259" key="6">
    <source>
        <dbReference type="PROSITE" id="PS50110"/>
    </source>
</evidence>
<evidence type="ECO:0000259" key="5">
    <source>
        <dbReference type="PROSITE" id="PS01124"/>
    </source>
</evidence>
<keyword evidence="2 7" id="KW-0238">DNA-binding</keyword>
<evidence type="ECO:0000313" key="7">
    <source>
        <dbReference type="EMBL" id="APH03488.1"/>
    </source>
</evidence>
<dbReference type="SUPFAM" id="SSF46689">
    <property type="entry name" value="Homeodomain-like"/>
    <property type="match status" value="2"/>
</dbReference>
<dbReference type="GO" id="GO:0003700">
    <property type="term" value="F:DNA-binding transcription factor activity"/>
    <property type="evidence" value="ECO:0007669"/>
    <property type="project" value="InterPro"/>
</dbReference>
<dbReference type="InterPro" id="IPR009057">
    <property type="entry name" value="Homeodomain-like_sf"/>
</dbReference>
<dbReference type="InterPro" id="IPR018060">
    <property type="entry name" value="HTH_AraC"/>
</dbReference>
<evidence type="ECO:0000256" key="1">
    <source>
        <dbReference type="ARBA" id="ARBA00023015"/>
    </source>
</evidence>
<dbReference type="PANTHER" id="PTHR43280">
    <property type="entry name" value="ARAC-FAMILY TRANSCRIPTIONAL REGULATOR"/>
    <property type="match status" value="1"/>
</dbReference>
<organism evidence="7 8">
    <name type="scientific">Bacillus weihaiensis</name>
    <dbReference type="NCBI Taxonomy" id="1547283"/>
    <lineage>
        <taxon>Bacteria</taxon>
        <taxon>Bacillati</taxon>
        <taxon>Bacillota</taxon>
        <taxon>Bacilli</taxon>
        <taxon>Bacillales</taxon>
        <taxon>Bacillaceae</taxon>
        <taxon>Bacillus</taxon>
    </lineage>
</organism>
<dbReference type="InterPro" id="IPR018062">
    <property type="entry name" value="HTH_AraC-typ_CS"/>
</dbReference>
<evidence type="ECO:0000313" key="8">
    <source>
        <dbReference type="Proteomes" id="UP000181936"/>
    </source>
</evidence>
<dbReference type="OrthoDB" id="9788446at2"/>
<dbReference type="SMART" id="SM00342">
    <property type="entry name" value="HTH_ARAC"/>
    <property type="match status" value="1"/>
</dbReference>
<dbReference type="RefSeq" id="WP_072578277.1">
    <property type="nucleotide sequence ID" value="NZ_CP016020.1"/>
</dbReference>
<dbReference type="InterPro" id="IPR001789">
    <property type="entry name" value="Sig_transdc_resp-reg_receiver"/>
</dbReference>
<dbReference type="Pfam" id="PF00072">
    <property type="entry name" value="Response_reg"/>
    <property type="match status" value="1"/>
</dbReference>
<gene>
    <name evidence="7" type="ORF">A9C19_01235</name>
</gene>
<accession>A0A1L3MMA9</accession>
<evidence type="ECO:0000256" key="2">
    <source>
        <dbReference type="ARBA" id="ARBA00023125"/>
    </source>
</evidence>
<dbReference type="GO" id="GO:0000160">
    <property type="term" value="P:phosphorelay signal transduction system"/>
    <property type="evidence" value="ECO:0007669"/>
    <property type="project" value="InterPro"/>
</dbReference>
<dbReference type="InterPro" id="IPR011006">
    <property type="entry name" value="CheY-like_superfamily"/>
</dbReference>
<dbReference type="EMBL" id="CP016020">
    <property type="protein sequence ID" value="APH03488.1"/>
    <property type="molecule type" value="Genomic_DNA"/>
</dbReference>
<dbReference type="STRING" id="1547283.A9C19_01235"/>
<dbReference type="AlphaFoldDB" id="A0A1L3MMA9"/>
<dbReference type="CDD" id="cd17536">
    <property type="entry name" value="REC_YesN-like"/>
    <property type="match status" value="1"/>
</dbReference>
<reference evidence="7 8" key="1">
    <citation type="journal article" date="2016" name="Sci. Rep.">
        <title>Complete genome sequence and transcriptomic analysis of a novel marine strain Bacillus weihaiensis reveals the mechanism of brown algae degradation.</title>
        <authorList>
            <person name="Zhu Y."/>
            <person name="Chen P."/>
            <person name="Bao Y."/>
            <person name="Men Y."/>
            <person name="Zeng Y."/>
            <person name="Yang J."/>
            <person name="Sun J."/>
            <person name="Sun Y."/>
        </authorList>
    </citation>
    <scope>NUCLEOTIDE SEQUENCE [LARGE SCALE GENOMIC DNA]</scope>
    <source>
        <strain evidence="7 8">Alg07</strain>
    </source>
</reference>
<dbReference type="KEGG" id="bwh:A9C19_01235"/>
<feature type="domain" description="HTH araC/xylS-type" evidence="5">
    <location>
        <begin position="132"/>
        <end position="231"/>
    </location>
</feature>
<proteinExistence type="predicted"/>
<keyword evidence="1" id="KW-0805">Transcription regulation</keyword>
<feature type="modified residue" description="4-aspartylphosphate" evidence="4">
    <location>
        <position position="53"/>
    </location>
</feature>
<keyword evidence="4" id="KW-0597">Phosphoprotein</keyword>
<name>A0A1L3MMA9_9BACI</name>
<keyword evidence="3" id="KW-0804">Transcription</keyword>
<dbReference type="GO" id="GO:0043565">
    <property type="term" value="F:sequence-specific DNA binding"/>
    <property type="evidence" value="ECO:0007669"/>
    <property type="project" value="InterPro"/>
</dbReference>
<keyword evidence="8" id="KW-1185">Reference proteome</keyword>
<dbReference type="Pfam" id="PF12833">
    <property type="entry name" value="HTH_18"/>
    <property type="match status" value="1"/>
</dbReference>
<protein>
    <submittedName>
        <fullName evidence="7">DNA-binding response regulator</fullName>
    </submittedName>
</protein>
<dbReference type="SMART" id="SM00448">
    <property type="entry name" value="REC"/>
    <property type="match status" value="1"/>
</dbReference>
<dbReference type="SUPFAM" id="SSF52172">
    <property type="entry name" value="CheY-like"/>
    <property type="match status" value="1"/>
</dbReference>
<dbReference type="PROSITE" id="PS00041">
    <property type="entry name" value="HTH_ARAC_FAMILY_1"/>
    <property type="match status" value="1"/>
</dbReference>